<evidence type="ECO:0000256" key="1">
    <source>
        <dbReference type="ARBA" id="ARBA00022603"/>
    </source>
</evidence>
<dbReference type="Gene3D" id="3.40.50.150">
    <property type="entry name" value="Vaccinia Virus protein VP39"/>
    <property type="match status" value="1"/>
</dbReference>
<keyword evidence="2" id="KW-0808">Transferase</keyword>
<dbReference type="GO" id="GO:0003677">
    <property type="term" value="F:DNA binding"/>
    <property type="evidence" value="ECO:0007669"/>
    <property type="project" value="InterPro"/>
</dbReference>
<comment type="caution">
    <text evidence="4">The sequence shown here is derived from an EMBL/GenBank/DDBJ whole genome shotgun (WGS) entry which is preliminary data.</text>
</comment>
<accession>A0A0F9KLC7</accession>
<feature type="domain" description="DNA methylase N-4/N-6" evidence="3">
    <location>
        <begin position="36"/>
        <end position="94"/>
    </location>
</feature>
<evidence type="ECO:0000256" key="2">
    <source>
        <dbReference type="ARBA" id="ARBA00022679"/>
    </source>
</evidence>
<reference evidence="4" key="1">
    <citation type="journal article" date="2015" name="Nature">
        <title>Complex archaea that bridge the gap between prokaryotes and eukaryotes.</title>
        <authorList>
            <person name="Spang A."/>
            <person name="Saw J.H."/>
            <person name="Jorgensen S.L."/>
            <person name="Zaremba-Niedzwiedzka K."/>
            <person name="Martijn J."/>
            <person name="Lind A.E."/>
            <person name="van Eijk R."/>
            <person name="Schleper C."/>
            <person name="Guy L."/>
            <person name="Ettema T.J."/>
        </authorList>
    </citation>
    <scope>NUCLEOTIDE SEQUENCE</scope>
</reference>
<dbReference type="InterPro" id="IPR029063">
    <property type="entry name" value="SAM-dependent_MTases_sf"/>
</dbReference>
<name>A0A0F9KLC7_9ZZZZ</name>
<sequence length="148" mass="16485">MSKVFAPGYNRDEQNRVLFPLDRQLRSHLFPYTEASEHVAKCNMLMIQALVEFVSEPDETILDPFAGTGTILIAATIGRKVIVIELEDYFCGLIELNTIGVKQTVPNIDELVTLIPGNSHNILPITDFCDHIIFAAISSGTEEERHNG</sequence>
<proteinExistence type="predicted"/>
<dbReference type="EMBL" id="LAZR01008952">
    <property type="protein sequence ID" value="KKM75581.1"/>
    <property type="molecule type" value="Genomic_DNA"/>
</dbReference>
<organism evidence="4">
    <name type="scientific">marine sediment metagenome</name>
    <dbReference type="NCBI Taxonomy" id="412755"/>
    <lineage>
        <taxon>unclassified sequences</taxon>
        <taxon>metagenomes</taxon>
        <taxon>ecological metagenomes</taxon>
    </lineage>
</organism>
<evidence type="ECO:0000313" key="4">
    <source>
        <dbReference type="EMBL" id="KKM75581.1"/>
    </source>
</evidence>
<evidence type="ECO:0000259" key="3">
    <source>
        <dbReference type="Pfam" id="PF01555"/>
    </source>
</evidence>
<dbReference type="SUPFAM" id="SSF53335">
    <property type="entry name" value="S-adenosyl-L-methionine-dependent methyltransferases"/>
    <property type="match status" value="1"/>
</dbReference>
<keyword evidence="1" id="KW-0489">Methyltransferase</keyword>
<protein>
    <recommendedName>
        <fullName evidence="3">DNA methylase N-4/N-6 domain-containing protein</fullName>
    </recommendedName>
</protein>
<dbReference type="Pfam" id="PF01555">
    <property type="entry name" value="N6_N4_Mtase"/>
    <property type="match status" value="1"/>
</dbReference>
<gene>
    <name evidence="4" type="ORF">LCGC14_1388860</name>
</gene>
<dbReference type="GO" id="GO:0032259">
    <property type="term" value="P:methylation"/>
    <property type="evidence" value="ECO:0007669"/>
    <property type="project" value="UniProtKB-KW"/>
</dbReference>
<dbReference type="InterPro" id="IPR002941">
    <property type="entry name" value="DNA_methylase_N4/N6"/>
</dbReference>
<dbReference type="AlphaFoldDB" id="A0A0F9KLC7"/>
<dbReference type="GO" id="GO:0008170">
    <property type="term" value="F:N-methyltransferase activity"/>
    <property type="evidence" value="ECO:0007669"/>
    <property type="project" value="InterPro"/>
</dbReference>